<dbReference type="AlphaFoldDB" id="A0A0F9Q9A7"/>
<accession>A0A0F9Q9A7</accession>
<reference evidence="1" key="1">
    <citation type="journal article" date="2015" name="Nature">
        <title>Complex archaea that bridge the gap between prokaryotes and eukaryotes.</title>
        <authorList>
            <person name="Spang A."/>
            <person name="Saw J.H."/>
            <person name="Jorgensen S.L."/>
            <person name="Zaremba-Niedzwiedzka K."/>
            <person name="Martijn J."/>
            <person name="Lind A.E."/>
            <person name="van Eijk R."/>
            <person name="Schleper C."/>
            <person name="Guy L."/>
            <person name="Ettema T.J."/>
        </authorList>
    </citation>
    <scope>NUCLEOTIDE SEQUENCE</scope>
</reference>
<dbReference type="EMBL" id="LAZR01005204">
    <property type="protein sequence ID" value="KKN01933.1"/>
    <property type="molecule type" value="Genomic_DNA"/>
</dbReference>
<organism evidence="1">
    <name type="scientific">marine sediment metagenome</name>
    <dbReference type="NCBI Taxonomy" id="412755"/>
    <lineage>
        <taxon>unclassified sequences</taxon>
        <taxon>metagenomes</taxon>
        <taxon>ecological metagenomes</taxon>
    </lineage>
</organism>
<comment type="caution">
    <text evidence="1">The sequence shown here is derived from an EMBL/GenBank/DDBJ whole genome shotgun (WGS) entry which is preliminary data.</text>
</comment>
<sequence>MTAAVLSVEKFTVSMPDATASTPALGLGQDIDNCVPFMTVSSDNEANEAQMVDVKKNGGTNKFDFTATALGARDLEVTVVEFDPAQVTIEEVSFTLGSGLTANVTVGTIVEANTFPIVYAHSAGDTTDGYDHVMMRATFTSTTNLQIIKQVHQADLVGHAYILEALNGQWSIETGASIPLAYTTAQTTKNAAITVTANRTGLWSYWDTSDIGDDPRDSIWDGVITDATNLDLTRANGSTPSADGDIESFVVNFAADVAVVQQGEFNYVTAATKTAAISAPGTLGNTMVVATNAYGWCESTGVTVARATCQGRMTFNSAIEVLGTRSGFGNGEYRQNFQVIEWLIGGAAAAAEPIIIMLGY</sequence>
<evidence type="ECO:0000313" key="1">
    <source>
        <dbReference type="EMBL" id="KKN01933.1"/>
    </source>
</evidence>
<name>A0A0F9Q9A7_9ZZZZ</name>
<gene>
    <name evidence="1" type="ORF">LCGC14_1122840</name>
</gene>
<protein>
    <submittedName>
        <fullName evidence="1">Uncharacterized protein</fullName>
    </submittedName>
</protein>
<proteinExistence type="predicted"/>